<organism evidence="2 3">
    <name type="scientific">Aphanomyces stellatus</name>
    <dbReference type="NCBI Taxonomy" id="120398"/>
    <lineage>
        <taxon>Eukaryota</taxon>
        <taxon>Sar</taxon>
        <taxon>Stramenopiles</taxon>
        <taxon>Oomycota</taxon>
        <taxon>Saprolegniomycetes</taxon>
        <taxon>Saprolegniales</taxon>
        <taxon>Verrucalvaceae</taxon>
        <taxon>Aphanomyces</taxon>
    </lineage>
</organism>
<proteinExistence type="predicted"/>
<protein>
    <submittedName>
        <fullName evidence="2">Aste57867_18806 protein</fullName>
    </submittedName>
</protein>
<reference evidence="1" key="2">
    <citation type="submission" date="2019-06" db="EMBL/GenBank/DDBJ databases">
        <title>Genomics analysis of Aphanomyces spp. identifies a new class of oomycete effector associated with host adaptation.</title>
        <authorList>
            <person name="Gaulin E."/>
        </authorList>
    </citation>
    <scope>NUCLEOTIDE SEQUENCE</scope>
    <source>
        <strain evidence="1">CBS 578.67</strain>
    </source>
</reference>
<keyword evidence="3" id="KW-1185">Reference proteome</keyword>
<sequence length="217" mass="25200">MADVGARIRGVSGRKKTWSPAMIERAIKSVPHEDRQTLRSLAAASAVPKTTIIRHMQEKGRLSARVNYVKPLLTDKNKEVRVDYAKSFLRPSSNGHHVFDDMHDYVHVDEKWFYLTKVKRRIYVYDDEDVALRSVKSKNFITKVMFLAAVARPRYDPHTKMYFDGKLGVWPFVEATVAKRTSKNRPKVYQDVSVNKVIPAIKEKMPSSRRRNQIWIQ</sequence>
<dbReference type="AlphaFoldDB" id="A0A485LFA8"/>
<evidence type="ECO:0000313" key="1">
    <source>
        <dbReference type="EMBL" id="KAF0689787.1"/>
    </source>
</evidence>
<dbReference type="Gene3D" id="3.30.420.10">
    <property type="entry name" value="Ribonuclease H-like superfamily/Ribonuclease H"/>
    <property type="match status" value="1"/>
</dbReference>
<name>A0A485LFA8_9STRA</name>
<dbReference type="GO" id="GO:0003676">
    <property type="term" value="F:nucleic acid binding"/>
    <property type="evidence" value="ECO:0007669"/>
    <property type="project" value="InterPro"/>
</dbReference>
<dbReference type="PANTHER" id="PTHR47169:SF2">
    <property type="entry name" value="OS01G0541250 PROTEIN"/>
    <property type="match status" value="1"/>
</dbReference>
<dbReference type="PANTHER" id="PTHR47169">
    <property type="entry name" value="OS01G0541250 PROTEIN"/>
    <property type="match status" value="1"/>
</dbReference>
<dbReference type="EMBL" id="VJMH01006412">
    <property type="protein sequence ID" value="KAF0689787.1"/>
    <property type="molecule type" value="Genomic_DNA"/>
</dbReference>
<gene>
    <name evidence="2" type="primary">Aste57867_18806</name>
    <name evidence="1" type="ORF">As57867_018742</name>
    <name evidence="2" type="ORF">ASTE57867_18806</name>
</gene>
<evidence type="ECO:0000313" key="3">
    <source>
        <dbReference type="Proteomes" id="UP000332933"/>
    </source>
</evidence>
<dbReference type="OrthoDB" id="78816at2759"/>
<dbReference type="EMBL" id="CAADRA010006433">
    <property type="protein sequence ID" value="VFT95540.1"/>
    <property type="molecule type" value="Genomic_DNA"/>
</dbReference>
<reference evidence="2 3" key="1">
    <citation type="submission" date="2019-03" db="EMBL/GenBank/DDBJ databases">
        <authorList>
            <person name="Gaulin E."/>
            <person name="Dumas B."/>
        </authorList>
    </citation>
    <scope>NUCLEOTIDE SEQUENCE [LARGE SCALE GENOMIC DNA]</scope>
    <source>
        <strain evidence="2">CBS 568.67</strain>
    </source>
</reference>
<dbReference type="Proteomes" id="UP000332933">
    <property type="component" value="Unassembled WGS sequence"/>
</dbReference>
<accession>A0A485LFA8</accession>
<dbReference type="InterPro" id="IPR036397">
    <property type="entry name" value="RNaseH_sf"/>
</dbReference>
<evidence type="ECO:0000313" key="2">
    <source>
        <dbReference type="EMBL" id="VFT95540.1"/>
    </source>
</evidence>